<protein>
    <recommendedName>
        <fullName evidence="3">LiaF transmembrane domain-containing protein</fullName>
    </recommendedName>
</protein>
<sequence length="259" mass="28870">MQQQDYQDQQQTDNRPRRPKRNNALVGFLLLIAGAVLLIRQVEADLIPHWLFTWPMILIVVGFFVGIQTRFRDIGWVILMGVGAFFLADNAFPDSDAGRFVIPTVVCGVGLILLLSPNRKRWRRNKGGYEPETAFYYKDADEERGNGESDKMEVVSIFGNVKKVIYSKDFKGGEVVSVFGGAEVNLSQADFKGPIVLEIVQVFGGTKLIVPPHWVIRSEAVAIFGGIEDKRPPQSITSPDKVLVIRGTALFAGIEIKSY</sequence>
<dbReference type="EMBL" id="CP032157">
    <property type="protein sequence ID" value="AXY76077.1"/>
    <property type="molecule type" value="Genomic_DNA"/>
</dbReference>
<evidence type="ECO:0000313" key="4">
    <source>
        <dbReference type="EMBL" id="AXY76077.1"/>
    </source>
</evidence>
<feature type="domain" description="LiaF transmembrane" evidence="3">
    <location>
        <begin position="25"/>
        <end position="120"/>
    </location>
</feature>
<name>A0A3B7MQK3_9BACT</name>
<feature type="transmembrane region" description="Helical" evidence="2">
    <location>
        <begin position="24"/>
        <end position="41"/>
    </location>
</feature>
<evidence type="ECO:0000256" key="1">
    <source>
        <dbReference type="SAM" id="MobiDB-lite"/>
    </source>
</evidence>
<organism evidence="4 5">
    <name type="scientific">Paraflavitalea soli</name>
    <dbReference type="NCBI Taxonomy" id="2315862"/>
    <lineage>
        <taxon>Bacteria</taxon>
        <taxon>Pseudomonadati</taxon>
        <taxon>Bacteroidota</taxon>
        <taxon>Chitinophagia</taxon>
        <taxon>Chitinophagales</taxon>
        <taxon>Chitinophagaceae</taxon>
        <taxon>Paraflavitalea</taxon>
    </lineage>
</organism>
<dbReference type="Proteomes" id="UP000263900">
    <property type="component" value="Chromosome"/>
</dbReference>
<gene>
    <name evidence="4" type="ORF">D3H65_19735</name>
</gene>
<evidence type="ECO:0000256" key="2">
    <source>
        <dbReference type="SAM" id="Phobius"/>
    </source>
</evidence>
<dbReference type="PANTHER" id="PTHR40763">
    <property type="entry name" value="MEMBRANE PROTEIN-RELATED"/>
    <property type="match status" value="1"/>
</dbReference>
<evidence type="ECO:0000313" key="5">
    <source>
        <dbReference type="Proteomes" id="UP000263900"/>
    </source>
</evidence>
<dbReference type="KEGG" id="pseg:D3H65_19735"/>
<feature type="region of interest" description="Disordered" evidence="1">
    <location>
        <begin position="1"/>
        <end position="20"/>
    </location>
</feature>
<keyword evidence="2" id="KW-0472">Membrane</keyword>
<keyword evidence="2" id="KW-1133">Transmembrane helix</keyword>
<dbReference type="RefSeq" id="WP_119051956.1">
    <property type="nucleotide sequence ID" value="NZ_CP032157.1"/>
</dbReference>
<accession>A0A3B7MQK3</accession>
<evidence type="ECO:0000259" key="3">
    <source>
        <dbReference type="Pfam" id="PF22570"/>
    </source>
</evidence>
<dbReference type="AlphaFoldDB" id="A0A3B7MQK3"/>
<keyword evidence="2" id="KW-0812">Transmembrane</keyword>
<feature type="transmembrane region" description="Helical" evidence="2">
    <location>
        <begin position="74"/>
        <end position="92"/>
    </location>
</feature>
<dbReference type="InterPro" id="IPR054331">
    <property type="entry name" value="LiaF_TM"/>
</dbReference>
<reference evidence="4 5" key="1">
    <citation type="submission" date="2018-09" db="EMBL/GenBank/DDBJ databases">
        <title>Genome sequencing of strain 6GH32-13.</title>
        <authorList>
            <person name="Weon H.-Y."/>
            <person name="Heo J."/>
            <person name="Kwon S.-W."/>
        </authorList>
    </citation>
    <scope>NUCLEOTIDE SEQUENCE [LARGE SCALE GENOMIC DNA]</scope>
    <source>
        <strain evidence="4 5">5GH32-13</strain>
    </source>
</reference>
<feature type="compositionally biased region" description="Low complexity" evidence="1">
    <location>
        <begin position="1"/>
        <end position="13"/>
    </location>
</feature>
<proteinExistence type="predicted"/>
<keyword evidence="5" id="KW-1185">Reference proteome</keyword>
<dbReference type="Pfam" id="PF22570">
    <property type="entry name" value="LiaF-TM"/>
    <property type="match status" value="1"/>
</dbReference>
<dbReference type="OrthoDB" id="129627at2"/>
<feature type="transmembrane region" description="Helical" evidence="2">
    <location>
        <begin position="47"/>
        <end position="67"/>
    </location>
</feature>
<feature type="transmembrane region" description="Helical" evidence="2">
    <location>
        <begin position="98"/>
        <end position="116"/>
    </location>
</feature>
<dbReference type="PANTHER" id="PTHR40763:SF5">
    <property type="entry name" value="MEMBRANE PROTEIN"/>
    <property type="match status" value="1"/>
</dbReference>